<keyword evidence="2" id="KW-0677">Repeat</keyword>
<dbReference type="GO" id="GO:0005509">
    <property type="term" value="F:calcium ion binding"/>
    <property type="evidence" value="ECO:0007669"/>
    <property type="project" value="InterPro"/>
</dbReference>
<feature type="region of interest" description="Disordered" evidence="5">
    <location>
        <begin position="945"/>
        <end position="974"/>
    </location>
</feature>
<dbReference type="InParanoid" id="A0A6L2PIZ6"/>
<dbReference type="InterPro" id="IPR049883">
    <property type="entry name" value="NOTCH1_EGF-like"/>
</dbReference>
<keyword evidence="9" id="KW-1185">Reference proteome</keyword>
<dbReference type="Pfam" id="PF07645">
    <property type="entry name" value="EGF_CA"/>
    <property type="match status" value="1"/>
</dbReference>
<feature type="region of interest" description="Disordered" evidence="5">
    <location>
        <begin position="448"/>
        <end position="704"/>
    </location>
</feature>
<gene>
    <name evidence="8" type="ORF">Cfor_11931</name>
</gene>
<dbReference type="InterPro" id="IPR018097">
    <property type="entry name" value="EGF_Ca-bd_CS"/>
</dbReference>
<dbReference type="EMBL" id="BLKM01004458">
    <property type="protein sequence ID" value="GFG31420.1"/>
    <property type="molecule type" value="Genomic_DNA"/>
</dbReference>
<dbReference type="PANTHER" id="PTHR24034:SF89">
    <property type="entry name" value="COMPLEMENT COMPONENT C1Q RECEPTOR"/>
    <property type="match status" value="1"/>
</dbReference>
<keyword evidence="1 4" id="KW-0245">EGF-like domain</keyword>
<dbReference type="FunCoup" id="A0A6L2PIZ6">
    <property type="interactions" value="6"/>
</dbReference>
<dbReference type="SMART" id="SM00179">
    <property type="entry name" value="EGF_CA"/>
    <property type="match status" value="1"/>
</dbReference>
<keyword evidence="6" id="KW-0812">Transmembrane</keyword>
<evidence type="ECO:0000313" key="8">
    <source>
        <dbReference type="EMBL" id="GFG31420.1"/>
    </source>
</evidence>
<keyword evidence="6" id="KW-1133">Transmembrane helix</keyword>
<feature type="compositionally biased region" description="Pro residues" evidence="5">
    <location>
        <begin position="493"/>
        <end position="513"/>
    </location>
</feature>
<dbReference type="OrthoDB" id="2015116at2759"/>
<dbReference type="InterPro" id="IPR000152">
    <property type="entry name" value="EGF-type_Asp/Asn_hydroxyl_site"/>
</dbReference>
<feature type="region of interest" description="Disordered" evidence="5">
    <location>
        <begin position="153"/>
        <end position="177"/>
    </location>
</feature>
<evidence type="ECO:0000256" key="4">
    <source>
        <dbReference type="PROSITE-ProRule" id="PRU00076"/>
    </source>
</evidence>
<evidence type="ECO:0000313" key="9">
    <source>
        <dbReference type="Proteomes" id="UP000502823"/>
    </source>
</evidence>
<organism evidence="8 9">
    <name type="scientific">Coptotermes formosanus</name>
    <name type="common">Formosan subterranean termite</name>
    <dbReference type="NCBI Taxonomy" id="36987"/>
    <lineage>
        <taxon>Eukaryota</taxon>
        <taxon>Metazoa</taxon>
        <taxon>Ecdysozoa</taxon>
        <taxon>Arthropoda</taxon>
        <taxon>Hexapoda</taxon>
        <taxon>Insecta</taxon>
        <taxon>Pterygota</taxon>
        <taxon>Neoptera</taxon>
        <taxon>Polyneoptera</taxon>
        <taxon>Dictyoptera</taxon>
        <taxon>Blattodea</taxon>
        <taxon>Blattoidea</taxon>
        <taxon>Termitoidae</taxon>
        <taxon>Rhinotermitidae</taxon>
        <taxon>Coptotermes</taxon>
    </lineage>
</organism>
<dbReference type="InterPro" id="IPR050751">
    <property type="entry name" value="ECM_structural_protein"/>
</dbReference>
<comment type="caution">
    <text evidence="4">Lacks conserved residue(s) required for the propagation of feature annotation.</text>
</comment>
<feature type="compositionally biased region" description="Basic and acidic residues" evidence="5">
    <location>
        <begin position="678"/>
        <end position="690"/>
    </location>
</feature>
<dbReference type="InterPro" id="IPR001881">
    <property type="entry name" value="EGF-like_Ca-bd_dom"/>
</dbReference>
<evidence type="ECO:0000256" key="5">
    <source>
        <dbReference type="SAM" id="MobiDB-lite"/>
    </source>
</evidence>
<feature type="compositionally biased region" description="Basic and acidic residues" evidence="5">
    <location>
        <begin position="600"/>
        <end position="625"/>
    </location>
</feature>
<feature type="compositionally biased region" description="Polar residues" evidence="5">
    <location>
        <begin position="354"/>
        <end position="376"/>
    </location>
</feature>
<feature type="region of interest" description="Disordered" evidence="5">
    <location>
        <begin position="911"/>
        <end position="933"/>
    </location>
</feature>
<dbReference type="FunFam" id="2.10.25.10:FF:000672">
    <property type="entry name" value="Uncharacterized protein, isoform C"/>
    <property type="match status" value="1"/>
</dbReference>
<feature type="domain" description="EGF-like" evidence="7">
    <location>
        <begin position="1207"/>
        <end position="1241"/>
    </location>
</feature>
<dbReference type="PROSITE" id="PS00022">
    <property type="entry name" value="EGF_1"/>
    <property type="match status" value="1"/>
</dbReference>
<feature type="non-terminal residue" evidence="8">
    <location>
        <position position="1481"/>
    </location>
</feature>
<name>A0A6L2PIZ6_COPFO</name>
<proteinExistence type="predicted"/>
<sequence length="1481" mass="161367">MRKPFSVKVGDTCSCLPLRLTRLMVLFTYNTYHTKINAYDLKSYAGFVTSSSFSVCRKYEKEEMLFVMLNRLLDRSYSNGYTSLLATRQMTTTLGDSDAYAAFIFVSCGATAQRRPTPPHCRSHTDTHTRDPSNRVAADLRLDRTATEIGHTFFIPPSHSSARHSSGIDATPVSLETSGRSTVASDVIMSGETVPTHTQTANQSSHFNKDFTKPELVQSASVSADFSENVAVKENIVEKAGPELSLSTQRLARSIDSKISTAQTLENLALTSNRKDTSLESSDKNIDHFYANEVDNRVGVRAGEYYRQIQPTKTISVQQGDRGKIVKTASVDGRLFDDDAHSGEEYGAPRGRSLSLTEPENPTVSVDGTKKVNASQIAGEPTTKEVETPSLPFASFRSNYDERKTNPDIQDIITGIVKLLNGNVKVQANPNAPPGGLIGAGRPLRPLSTRINNRGPPRITDVPPLPPDFDTSGPHPELSPHPPPIIPLQTSSRPPPPYPFDRPPAIVPLPPQPSENHHSPDHPFMTGVPLPEQVVPVSNSNNSNRPPGSQGVVRPQRPRLPRPRPSTKPNAHNNRRPQPIPSTDMEQLSPSYKPGIHKNAQAEDDKMSTKLTEDQGNHDDKEHEFTTPQVPATLQEEEEFITNTNTTASKSQPRPGDKPPFMSEEDVSVTTEDTGDEIPNKTEEEDKHTSSIEGSALNSSREEPKIIATLTSSSSTVNEATQEALSVLSESTKAEDVVVSGGPISAVQFLEPSKGIGVATPVLESSMQEILAHDSTSSSEWDGLQNAATFSRTPTSVLPSSLPSSVFPYFPYRSRTGIVLDDTEYKPMGMANRPIITAPPPLAGHVGDIFDVTVSAIQGPGGAHTGQPFIYPGSAGSDVSVITKAEQGQDFVSIDGKRTYINLFGSSTEQGGVAPTRMQQGGHTLPPHRSTSTIGTGFAVLETEETASHHEADQPSPPPQRRPYNKRPTHPPVRIDMCTVGDDSTCDSAQNEMCRTELGVSSCHCRPGYSRRKHREPCRRVVSILMSLRVDRLYDRRVVWDGKLQNPESEEYKTLEWESSRAIDSAMLMTPFSDDFMGVRVNGLYTVPGGAEPGGSKRGAVYVNLTLQLEESVETLRPAVRHDIQRHLLGVIHRRNNNVGHSALWVDSPPGSISQLQDVDECTSRELHDCHHQAHCSNVFGSFRCSCPEGYRDPWIGNPHRSGRQCETCSPEHCSSRGECRYEAGQPVCYCSSNFYGSQCEVDGEVLGVAVGASVAAVVIIVLTLVCLCMWSRRWSREQKTAAGMGSPVFGYMATGGSTVKTPAVGSPPYQVSLEDRLRWAQIADVMVQANHYAQPEPVPGHTRPSSAMFGYPSLTMSGTLPHGAPPVPLPRLGLTNMSHTGAMSVHGGTALSTLGALSSHGIRTPDRTVESTSSEEEDRADLLGRNFHVPRPKSRSSVANQSGIYYDVDFEQDVYSGTSKSQQPAIPMSTYTMSSRAPYY</sequence>
<dbReference type="SMART" id="SM00181">
    <property type="entry name" value="EGF"/>
    <property type="match status" value="3"/>
</dbReference>
<dbReference type="Proteomes" id="UP000502823">
    <property type="component" value="Unassembled WGS sequence"/>
</dbReference>
<keyword evidence="6" id="KW-0472">Membrane</keyword>
<feature type="transmembrane region" description="Helical" evidence="6">
    <location>
        <begin position="1246"/>
        <end position="1271"/>
    </location>
</feature>
<evidence type="ECO:0000256" key="2">
    <source>
        <dbReference type="ARBA" id="ARBA00022737"/>
    </source>
</evidence>
<dbReference type="PROSITE" id="PS00010">
    <property type="entry name" value="ASX_HYDROXYL"/>
    <property type="match status" value="1"/>
</dbReference>
<keyword evidence="3 4" id="KW-1015">Disulfide bond</keyword>
<evidence type="ECO:0000256" key="1">
    <source>
        <dbReference type="ARBA" id="ARBA00022536"/>
    </source>
</evidence>
<dbReference type="SUPFAM" id="SSF57184">
    <property type="entry name" value="Growth factor receptor domain"/>
    <property type="match status" value="1"/>
</dbReference>
<evidence type="ECO:0000259" key="7">
    <source>
        <dbReference type="PROSITE" id="PS50026"/>
    </source>
</evidence>
<reference evidence="9" key="1">
    <citation type="submission" date="2020-01" db="EMBL/GenBank/DDBJ databases">
        <title>Draft genome sequence of the Termite Coptotermes fromosanus.</title>
        <authorList>
            <person name="Itakura S."/>
            <person name="Yosikawa Y."/>
            <person name="Umezawa K."/>
        </authorList>
    </citation>
    <scope>NUCLEOTIDE SEQUENCE [LARGE SCALE GENOMIC DNA]</scope>
</reference>
<feature type="domain" description="EGF-like" evidence="7">
    <location>
        <begin position="1158"/>
        <end position="1197"/>
    </location>
</feature>
<dbReference type="PANTHER" id="PTHR24034">
    <property type="entry name" value="EGF-LIKE DOMAIN-CONTAINING PROTEIN"/>
    <property type="match status" value="1"/>
</dbReference>
<dbReference type="PROSITE" id="PS50026">
    <property type="entry name" value="EGF_3"/>
    <property type="match status" value="2"/>
</dbReference>
<feature type="region of interest" description="Disordered" evidence="5">
    <location>
        <begin position="336"/>
        <end position="387"/>
    </location>
</feature>
<dbReference type="InterPro" id="IPR009030">
    <property type="entry name" value="Growth_fac_rcpt_cys_sf"/>
</dbReference>
<comment type="caution">
    <text evidence="8">The sequence shown here is derived from an EMBL/GenBank/DDBJ whole genome shotgun (WGS) entry which is preliminary data.</text>
</comment>
<evidence type="ECO:0000256" key="3">
    <source>
        <dbReference type="ARBA" id="ARBA00023157"/>
    </source>
</evidence>
<feature type="compositionally biased region" description="Low complexity" evidence="5">
    <location>
        <begin position="534"/>
        <end position="547"/>
    </location>
</feature>
<protein>
    <recommendedName>
        <fullName evidence="7">EGF-like domain-containing protein</fullName>
    </recommendedName>
</protein>
<feature type="disulfide bond" evidence="4">
    <location>
        <begin position="1231"/>
        <end position="1240"/>
    </location>
</feature>
<dbReference type="CDD" id="cd00054">
    <property type="entry name" value="EGF_CA"/>
    <property type="match status" value="1"/>
</dbReference>
<dbReference type="InterPro" id="IPR000742">
    <property type="entry name" value="EGF"/>
</dbReference>
<feature type="compositionally biased region" description="Pro residues" evidence="5">
    <location>
        <begin position="477"/>
        <end position="486"/>
    </location>
</feature>
<dbReference type="PROSITE" id="PS01187">
    <property type="entry name" value="EGF_CA"/>
    <property type="match status" value="1"/>
</dbReference>
<evidence type="ECO:0000256" key="6">
    <source>
        <dbReference type="SAM" id="Phobius"/>
    </source>
</evidence>
<accession>A0A6L2PIZ6</accession>
<dbReference type="Gene3D" id="2.10.25.10">
    <property type="entry name" value="Laminin"/>
    <property type="match status" value="1"/>
</dbReference>